<gene>
    <name evidence="2" type="ORF">LE190_01595</name>
</gene>
<keyword evidence="3" id="KW-1185">Reference proteome</keyword>
<feature type="domain" description="Glycosyltransferase 2-like" evidence="1">
    <location>
        <begin position="10"/>
        <end position="135"/>
    </location>
</feature>
<dbReference type="Pfam" id="PF00535">
    <property type="entry name" value="Glycos_transf_2"/>
    <property type="match status" value="1"/>
</dbReference>
<name>A0ABS7Y4N9_9BURK</name>
<comment type="caution">
    <text evidence="2">The sequence shown here is derived from an EMBL/GenBank/DDBJ whole genome shotgun (WGS) entry which is preliminary data.</text>
</comment>
<dbReference type="EC" id="2.4.-.-" evidence="2"/>
<dbReference type="PANTHER" id="PTHR22916:SF71">
    <property type="entry name" value="GLYCOSYL TRANSFERASE"/>
    <property type="match status" value="1"/>
</dbReference>
<sequence>MDTRNRPKVSVCIVTYNHEKYIRGCLQSLVDQARNFLFEIVIADDCSTDNTRCIVQEYARKYPDIIRTFFHEKNIGPAKNYVFVHEQAVGEYIAHVDGDDYALPGKLQMQVDYLDSNPECNIVWHRMRLLNVAKDLLVDDLIDISSLPKTRFDRGDILRFITIGMNSSKMYRANVRDFPLPIFPVVDYFINVEQVGSGYAAFVGTEPLGVYRVGGGVASAGNLTRIVLRDSFLYFLSKYPKHAKDIGVAAFVLFVAALKNKQWSNVRLFGSVVLKTFRLETMSLILSSRKMVSMLKLPVDVRR</sequence>
<organism evidence="2 3">
    <name type="scientific">Massilia hydrophila</name>
    <dbReference type="NCBI Taxonomy" id="3044279"/>
    <lineage>
        <taxon>Bacteria</taxon>
        <taxon>Pseudomonadati</taxon>
        <taxon>Pseudomonadota</taxon>
        <taxon>Betaproteobacteria</taxon>
        <taxon>Burkholderiales</taxon>
        <taxon>Oxalobacteraceae</taxon>
        <taxon>Telluria group</taxon>
        <taxon>Massilia</taxon>
    </lineage>
</organism>
<dbReference type="Gene3D" id="3.90.550.10">
    <property type="entry name" value="Spore Coat Polysaccharide Biosynthesis Protein SpsA, Chain A"/>
    <property type="match status" value="1"/>
</dbReference>
<dbReference type="InterPro" id="IPR029044">
    <property type="entry name" value="Nucleotide-diphossugar_trans"/>
</dbReference>
<protein>
    <submittedName>
        <fullName evidence="2">Glycosyltransferase</fullName>
        <ecNumber evidence="2">2.4.-.-</ecNumber>
    </submittedName>
</protein>
<dbReference type="PANTHER" id="PTHR22916">
    <property type="entry name" value="GLYCOSYLTRANSFERASE"/>
    <property type="match status" value="1"/>
</dbReference>
<dbReference type="SUPFAM" id="SSF53448">
    <property type="entry name" value="Nucleotide-diphospho-sugar transferases"/>
    <property type="match status" value="1"/>
</dbReference>
<reference evidence="2 3" key="1">
    <citation type="submission" date="2021-07" db="EMBL/GenBank/DDBJ databases">
        <title>Characterization of Violacein-producing bacteria and related species.</title>
        <authorList>
            <person name="Wilson H.S."/>
            <person name="De Leon M.E."/>
        </authorList>
    </citation>
    <scope>NUCLEOTIDE SEQUENCE [LARGE SCALE GENOMIC DNA]</scope>
    <source>
        <strain evidence="2 3">HSC-2F05</strain>
    </source>
</reference>
<dbReference type="RefSeq" id="WP_225237074.1">
    <property type="nucleotide sequence ID" value="NZ_JAHYBX010000001.1"/>
</dbReference>
<keyword evidence="2" id="KW-0328">Glycosyltransferase</keyword>
<dbReference type="InterPro" id="IPR001173">
    <property type="entry name" value="Glyco_trans_2-like"/>
</dbReference>
<dbReference type="EMBL" id="JAHYBX010000001">
    <property type="protein sequence ID" value="MCA1854621.1"/>
    <property type="molecule type" value="Genomic_DNA"/>
</dbReference>
<evidence type="ECO:0000259" key="1">
    <source>
        <dbReference type="Pfam" id="PF00535"/>
    </source>
</evidence>
<proteinExistence type="predicted"/>
<keyword evidence="2" id="KW-0808">Transferase</keyword>
<accession>A0ABS7Y4N9</accession>
<dbReference type="GO" id="GO:0016757">
    <property type="term" value="F:glycosyltransferase activity"/>
    <property type="evidence" value="ECO:0007669"/>
    <property type="project" value="UniProtKB-KW"/>
</dbReference>
<evidence type="ECO:0000313" key="3">
    <source>
        <dbReference type="Proteomes" id="UP001198602"/>
    </source>
</evidence>
<dbReference type="Proteomes" id="UP001198602">
    <property type="component" value="Unassembled WGS sequence"/>
</dbReference>
<evidence type="ECO:0000313" key="2">
    <source>
        <dbReference type="EMBL" id="MCA1854621.1"/>
    </source>
</evidence>